<feature type="non-terminal residue" evidence="1">
    <location>
        <position position="94"/>
    </location>
</feature>
<dbReference type="AlphaFoldDB" id="A0A2U2HFT0"/>
<evidence type="ECO:0000313" key="1">
    <source>
        <dbReference type="EMBL" id="PWF43383.1"/>
    </source>
</evidence>
<dbReference type="Proteomes" id="UP000241421">
    <property type="component" value="Unassembled WGS sequence"/>
</dbReference>
<protein>
    <submittedName>
        <fullName evidence="1">Histidine kinase</fullName>
    </submittedName>
</protein>
<dbReference type="SUPFAM" id="SSF55781">
    <property type="entry name" value="GAF domain-like"/>
    <property type="match status" value="1"/>
</dbReference>
<dbReference type="GO" id="GO:0016301">
    <property type="term" value="F:kinase activity"/>
    <property type="evidence" value="ECO:0007669"/>
    <property type="project" value="UniProtKB-KW"/>
</dbReference>
<keyword evidence="2" id="KW-1185">Reference proteome</keyword>
<evidence type="ECO:0000313" key="2">
    <source>
        <dbReference type="Proteomes" id="UP000241421"/>
    </source>
</evidence>
<name>A0A2U2HFT0_9BURK</name>
<dbReference type="PANTHER" id="PTHR43102:SF2">
    <property type="entry name" value="GAF DOMAIN-CONTAINING PROTEIN"/>
    <property type="match status" value="1"/>
</dbReference>
<gene>
    <name evidence="1" type="ORF">C7C56_021035</name>
</gene>
<dbReference type="EMBL" id="PXWF02000281">
    <property type="protein sequence ID" value="PWF43383.1"/>
    <property type="molecule type" value="Genomic_DNA"/>
</dbReference>
<sequence length="94" mass="10980">MAWDEASRLDALQALRLLDTPPEWRFDRLTKMVSETLHAPIVLVSLVDKNRQWFKSRQGLDAIETPRNISFCTHAILPDDIFVVEDQQFSIQKR</sequence>
<comment type="caution">
    <text evidence="1">The sequence shown here is derived from an EMBL/GenBank/DDBJ whole genome shotgun (WGS) entry which is preliminary data.</text>
</comment>
<dbReference type="PANTHER" id="PTHR43102">
    <property type="entry name" value="SLR1143 PROTEIN"/>
    <property type="match status" value="1"/>
</dbReference>
<proteinExistence type="predicted"/>
<organism evidence="1 2">
    <name type="scientific">Massilia glaciei</name>
    <dbReference type="NCBI Taxonomy" id="1524097"/>
    <lineage>
        <taxon>Bacteria</taxon>
        <taxon>Pseudomonadati</taxon>
        <taxon>Pseudomonadota</taxon>
        <taxon>Betaproteobacteria</taxon>
        <taxon>Burkholderiales</taxon>
        <taxon>Oxalobacteraceae</taxon>
        <taxon>Telluria group</taxon>
        <taxon>Massilia</taxon>
    </lineage>
</organism>
<keyword evidence="1" id="KW-0418">Kinase</keyword>
<keyword evidence="1" id="KW-0808">Transferase</keyword>
<accession>A0A2U2HFT0</accession>
<reference evidence="1 2" key="1">
    <citation type="submission" date="2018-04" db="EMBL/GenBank/DDBJ databases">
        <title>Massilia violaceinigra sp. nov., a novel purple-pigmented bacterium isolated from Tianshan glacier, Xinjiang, China.</title>
        <authorList>
            <person name="Wang H."/>
        </authorList>
    </citation>
    <scope>NUCLEOTIDE SEQUENCE [LARGE SCALE GENOMIC DNA]</scope>
    <source>
        <strain evidence="1 2">B448-2</strain>
    </source>
</reference>